<keyword evidence="1" id="KW-0812">Transmembrane</keyword>
<organism evidence="2 3">
    <name type="scientific">Bacteroides fragilis str. 3988T(B)14</name>
    <dbReference type="NCBI Taxonomy" id="1339315"/>
    <lineage>
        <taxon>Bacteria</taxon>
        <taxon>Pseudomonadati</taxon>
        <taxon>Bacteroidota</taxon>
        <taxon>Bacteroidia</taxon>
        <taxon>Bacteroidales</taxon>
        <taxon>Bacteroidaceae</taxon>
        <taxon>Bacteroides</taxon>
    </lineage>
</organism>
<proteinExistence type="predicted"/>
<evidence type="ECO:0000256" key="1">
    <source>
        <dbReference type="SAM" id="Phobius"/>
    </source>
</evidence>
<gene>
    <name evidence="2" type="ORF">M124_4957</name>
</gene>
<accession>A0A015UQT5</accession>
<feature type="non-terminal residue" evidence="2">
    <location>
        <position position="32"/>
    </location>
</feature>
<sequence length="32" mass="4025">MEHNNKRILKNTVFLYFRMFIIMILGFYTTRI</sequence>
<feature type="transmembrane region" description="Helical" evidence="1">
    <location>
        <begin position="12"/>
        <end position="30"/>
    </location>
</feature>
<keyword evidence="1" id="KW-0472">Membrane</keyword>
<keyword evidence="1" id="KW-1133">Transmembrane helix</keyword>
<comment type="caution">
    <text evidence="2">The sequence shown here is derived from an EMBL/GenBank/DDBJ whole genome shotgun (WGS) entry which is preliminary data.</text>
</comment>
<dbReference type="EMBL" id="JGCY01000214">
    <property type="protein sequence ID" value="EXY76173.1"/>
    <property type="molecule type" value="Genomic_DNA"/>
</dbReference>
<name>A0A015UQT5_BACFG</name>
<reference evidence="2 3" key="1">
    <citation type="submission" date="2014-02" db="EMBL/GenBank/DDBJ databases">
        <authorList>
            <person name="Sears C."/>
            <person name="Carroll K."/>
            <person name="Sack B.R."/>
            <person name="Qadri F."/>
            <person name="Myers L.L."/>
            <person name="Chung G.-T."/>
            <person name="Escheverria P."/>
            <person name="Fraser C.M."/>
            <person name="Sadzewicz L."/>
            <person name="Shefchek K.A."/>
            <person name="Tallon L."/>
            <person name="Das S.P."/>
            <person name="Daugherty S."/>
            <person name="Mongodin E.F."/>
        </authorList>
    </citation>
    <scope>NUCLEOTIDE SEQUENCE [LARGE SCALE GENOMIC DNA]</scope>
    <source>
        <strain evidence="3">3988T(B)14</strain>
    </source>
</reference>
<evidence type="ECO:0000313" key="2">
    <source>
        <dbReference type="EMBL" id="EXY76173.1"/>
    </source>
</evidence>
<evidence type="ECO:0000313" key="3">
    <source>
        <dbReference type="Proteomes" id="UP000020529"/>
    </source>
</evidence>
<dbReference type="AlphaFoldDB" id="A0A015UQT5"/>
<protein>
    <submittedName>
        <fullName evidence="2">Putative membrane protein</fullName>
    </submittedName>
</protein>
<dbReference type="Proteomes" id="UP000020529">
    <property type="component" value="Unassembled WGS sequence"/>
</dbReference>